<organism evidence="10 11">
    <name type="scientific">Cellvibrio polysaccharolyticus</name>
    <dbReference type="NCBI Taxonomy" id="2082724"/>
    <lineage>
        <taxon>Bacteria</taxon>
        <taxon>Pseudomonadati</taxon>
        <taxon>Pseudomonadota</taxon>
        <taxon>Gammaproteobacteria</taxon>
        <taxon>Cellvibrionales</taxon>
        <taxon>Cellvibrionaceae</taxon>
        <taxon>Cellvibrio</taxon>
    </lineage>
</organism>
<dbReference type="PROSITE" id="PS00211">
    <property type="entry name" value="ABC_TRANSPORTER_1"/>
    <property type="match status" value="1"/>
</dbReference>
<evidence type="ECO:0000256" key="2">
    <source>
        <dbReference type="ARBA" id="ARBA00022475"/>
    </source>
</evidence>
<evidence type="ECO:0000256" key="4">
    <source>
        <dbReference type="ARBA" id="ARBA00022741"/>
    </source>
</evidence>
<dbReference type="InterPro" id="IPR003439">
    <property type="entry name" value="ABC_transporter-like_ATP-bd"/>
</dbReference>
<sequence>MNQTASRSQNLSIRGIRHQFGDHLVLKNIDLDIQAGEVICLAGPSGCGKSTLLRLIAGLERVQAGELQIQQQLIATGQTHLPPEARGIGMVFQDFALFPHISILENVAFGLGHLPRADRQQRAMAMLERVHLANRAKDYPHVLSGGQQQRIALARALAPEPGILLLDEPFSNLDVRLRHRIRQETLGLLKATGTTSILVTHDPDEAMFMADRIALMSDGHILQTGTPETLYRRPANAFAAEFFGDINALQSQVVNRQVQTPFGPLDAKHLKEGGYADILIRPEAIKPAEVAEQSPLTCQAKVIDTHMLGATTSVSVQPDNVPSPLQMQVANTVHLQAGESIALVLDASGAFVFDRPTNLAG</sequence>
<dbReference type="Gene3D" id="2.40.50.140">
    <property type="entry name" value="Nucleic acid-binding proteins"/>
    <property type="match status" value="1"/>
</dbReference>
<proteinExistence type="predicted"/>
<dbReference type="PANTHER" id="PTHR42781:SF4">
    <property type="entry name" value="SPERMIDINE_PUTRESCINE IMPORT ATP-BINDING PROTEIN POTA"/>
    <property type="match status" value="1"/>
</dbReference>
<dbReference type="Pfam" id="PF08402">
    <property type="entry name" value="TOBE_2"/>
    <property type="match status" value="1"/>
</dbReference>
<evidence type="ECO:0000256" key="1">
    <source>
        <dbReference type="ARBA" id="ARBA00022448"/>
    </source>
</evidence>
<keyword evidence="6" id="KW-0408">Iron</keyword>
<evidence type="ECO:0000256" key="5">
    <source>
        <dbReference type="ARBA" id="ARBA00022840"/>
    </source>
</evidence>
<dbReference type="AlphaFoldDB" id="A0A928YUX0"/>
<dbReference type="InterPro" id="IPR012340">
    <property type="entry name" value="NA-bd_OB-fold"/>
</dbReference>
<evidence type="ECO:0000256" key="6">
    <source>
        <dbReference type="ARBA" id="ARBA00023004"/>
    </source>
</evidence>
<evidence type="ECO:0000313" key="10">
    <source>
        <dbReference type="EMBL" id="MBE8716458.1"/>
    </source>
</evidence>
<dbReference type="FunFam" id="3.40.50.300:FF:000425">
    <property type="entry name" value="Probable ABC transporter, ATP-binding subunit"/>
    <property type="match status" value="1"/>
</dbReference>
<dbReference type="Gene3D" id="2.40.50.100">
    <property type="match status" value="1"/>
</dbReference>
<evidence type="ECO:0000256" key="7">
    <source>
        <dbReference type="ARBA" id="ARBA00023065"/>
    </source>
</evidence>
<dbReference type="Gene3D" id="3.40.50.300">
    <property type="entry name" value="P-loop containing nucleotide triphosphate hydrolases"/>
    <property type="match status" value="1"/>
</dbReference>
<dbReference type="GO" id="GO:0015408">
    <property type="term" value="F:ABC-type ferric iron transporter activity"/>
    <property type="evidence" value="ECO:0007669"/>
    <property type="project" value="InterPro"/>
</dbReference>
<keyword evidence="5 10" id="KW-0067">ATP-binding</keyword>
<evidence type="ECO:0000259" key="9">
    <source>
        <dbReference type="PROSITE" id="PS50893"/>
    </source>
</evidence>
<dbReference type="InterPro" id="IPR003593">
    <property type="entry name" value="AAA+_ATPase"/>
</dbReference>
<keyword evidence="1" id="KW-0813">Transport</keyword>
<protein>
    <submittedName>
        <fullName evidence="10">ABC transporter ATP-binding protein</fullName>
    </submittedName>
</protein>
<dbReference type="InterPro" id="IPR017871">
    <property type="entry name" value="ABC_transporter-like_CS"/>
</dbReference>
<evidence type="ECO:0000256" key="3">
    <source>
        <dbReference type="ARBA" id="ARBA00022496"/>
    </source>
</evidence>
<dbReference type="InterPro" id="IPR015853">
    <property type="entry name" value="ABC_transpr_FbpC"/>
</dbReference>
<accession>A0A928YUX0</accession>
<dbReference type="InterPro" id="IPR008995">
    <property type="entry name" value="Mo/tungstate-bd_C_term_dom"/>
</dbReference>
<dbReference type="GO" id="GO:0043190">
    <property type="term" value="C:ATP-binding cassette (ABC) transporter complex"/>
    <property type="evidence" value="ECO:0007669"/>
    <property type="project" value="InterPro"/>
</dbReference>
<dbReference type="GO" id="GO:0005524">
    <property type="term" value="F:ATP binding"/>
    <property type="evidence" value="ECO:0007669"/>
    <property type="project" value="UniProtKB-KW"/>
</dbReference>
<keyword evidence="3" id="KW-0410">Iron transport</keyword>
<keyword evidence="2" id="KW-1003">Cell membrane</keyword>
<dbReference type="RefSeq" id="WP_193907558.1">
    <property type="nucleotide sequence ID" value="NZ_PRDL01000001.1"/>
</dbReference>
<dbReference type="PANTHER" id="PTHR42781">
    <property type="entry name" value="SPERMIDINE/PUTRESCINE IMPORT ATP-BINDING PROTEIN POTA"/>
    <property type="match status" value="1"/>
</dbReference>
<dbReference type="CDD" id="cd03259">
    <property type="entry name" value="ABC_Carb_Solutes_like"/>
    <property type="match status" value="1"/>
</dbReference>
<keyword evidence="7" id="KW-0406">Ion transport</keyword>
<dbReference type="GO" id="GO:0015697">
    <property type="term" value="P:quaternary ammonium group transport"/>
    <property type="evidence" value="ECO:0007669"/>
    <property type="project" value="UniProtKB-ARBA"/>
</dbReference>
<name>A0A928YUX0_9GAMM</name>
<dbReference type="InterPro" id="IPR013611">
    <property type="entry name" value="Transp-assoc_OB_typ2"/>
</dbReference>
<keyword evidence="8" id="KW-0472">Membrane</keyword>
<dbReference type="InterPro" id="IPR050093">
    <property type="entry name" value="ABC_SmlMolc_Importer"/>
</dbReference>
<dbReference type="SMART" id="SM00382">
    <property type="entry name" value="AAA"/>
    <property type="match status" value="1"/>
</dbReference>
<keyword evidence="4" id="KW-0547">Nucleotide-binding</keyword>
<feature type="domain" description="ABC transporter" evidence="9">
    <location>
        <begin position="6"/>
        <end position="243"/>
    </location>
</feature>
<gene>
    <name evidence="10" type="ORF">C4F51_04570</name>
</gene>
<keyword evidence="11" id="KW-1185">Reference proteome</keyword>
<dbReference type="Pfam" id="PF00005">
    <property type="entry name" value="ABC_tran"/>
    <property type="match status" value="1"/>
</dbReference>
<dbReference type="SUPFAM" id="SSF52540">
    <property type="entry name" value="P-loop containing nucleoside triphosphate hydrolases"/>
    <property type="match status" value="1"/>
</dbReference>
<dbReference type="GO" id="GO:0016887">
    <property type="term" value="F:ATP hydrolysis activity"/>
    <property type="evidence" value="ECO:0007669"/>
    <property type="project" value="InterPro"/>
</dbReference>
<dbReference type="InterPro" id="IPR027417">
    <property type="entry name" value="P-loop_NTPase"/>
</dbReference>
<dbReference type="Proteomes" id="UP000652567">
    <property type="component" value="Unassembled WGS sequence"/>
</dbReference>
<reference evidence="10" key="1">
    <citation type="submission" date="2018-07" db="EMBL/GenBank/DDBJ databases">
        <title>Genome assembly of strain Ka43.</title>
        <authorList>
            <person name="Kukolya J."/>
            <person name="Nagy I."/>
            <person name="Horvath B."/>
            <person name="Toth A."/>
        </authorList>
    </citation>
    <scope>NUCLEOTIDE SEQUENCE</scope>
    <source>
        <strain evidence="10">KB43</strain>
    </source>
</reference>
<dbReference type="EMBL" id="PRDL01000001">
    <property type="protein sequence ID" value="MBE8716458.1"/>
    <property type="molecule type" value="Genomic_DNA"/>
</dbReference>
<evidence type="ECO:0000313" key="11">
    <source>
        <dbReference type="Proteomes" id="UP000652567"/>
    </source>
</evidence>
<comment type="caution">
    <text evidence="10">The sequence shown here is derived from an EMBL/GenBank/DDBJ whole genome shotgun (WGS) entry which is preliminary data.</text>
</comment>
<dbReference type="SUPFAM" id="SSF50331">
    <property type="entry name" value="MOP-like"/>
    <property type="match status" value="1"/>
</dbReference>
<evidence type="ECO:0000256" key="8">
    <source>
        <dbReference type="ARBA" id="ARBA00023136"/>
    </source>
</evidence>
<dbReference type="PROSITE" id="PS50893">
    <property type="entry name" value="ABC_TRANSPORTER_2"/>
    <property type="match status" value="1"/>
</dbReference>